<evidence type="ECO:0000256" key="1">
    <source>
        <dbReference type="SAM" id="MobiDB-lite"/>
    </source>
</evidence>
<feature type="non-terminal residue" evidence="2">
    <location>
        <position position="1"/>
    </location>
</feature>
<sequence>GAFVELARKPRKKTYPGSSSRAMFPHFCGGRPTFQKPTGTNRRTDGEHVPVPAGERSARNNTKREKASLRGGRRVGSVRRESEEDAGYEAASPSVLPRRLGAGEVGISVQGSQGRCSLHLRSEQPPVLRSHCKSLGLVLEEFSVRQRAQKLVPQTVNQKHCQVVFPDPTTALNP</sequence>
<keyword evidence="2" id="KW-0413">Isomerase</keyword>
<feature type="region of interest" description="Disordered" evidence="1">
    <location>
        <begin position="1"/>
        <end position="92"/>
    </location>
</feature>
<protein>
    <submittedName>
        <fullName evidence="2">Peptidyl-prolyl cis-trans isomerase 5</fullName>
    </submittedName>
</protein>
<dbReference type="GO" id="GO:0016853">
    <property type="term" value="F:isomerase activity"/>
    <property type="evidence" value="ECO:0007669"/>
    <property type="project" value="UniProtKB-KW"/>
</dbReference>
<organism evidence="2">
    <name type="scientific">Anthurium amnicola</name>
    <dbReference type="NCBI Taxonomy" id="1678845"/>
    <lineage>
        <taxon>Eukaryota</taxon>
        <taxon>Viridiplantae</taxon>
        <taxon>Streptophyta</taxon>
        <taxon>Embryophyta</taxon>
        <taxon>Tracheophyta</taxon>
        <taxon>Spermatophyta</taxon>
        <taxon>Magnoliopsida</taxon>
        <taxon>Liliopsida</taxon>
        <taxon>Araceae</taxon>
        <taxon>Pothoideae</taxon>
        <taxon>Potheae</taxon>
        <taxon>Anthurium</taxon>
    </lineage>
</organism>
<name>A0A1D1XIC8_9ARAE</name>
<gene>
    <name evidence="2" type="primary">cyn-5</name>
    <name evidence="2" type="ORF">g.23911</name>
</gene>
<reference evidence="2" key="1">
    <citation type="submission" date="2015-07" db="EMBL/GenBank/DDBJ databases">
        <title>Transcriptome Assembly of Anthurium amnicola.</title>
        <authorList>
            <person name="Suzuki J."/>
        </authorList>
    </citation>
    <scope>NUCLEOTIDE SEQUENCE</scope>
</reference>
<evidence type="ECO:0000313" key="2">
    <source>
        <dbReference type="EMBL" id="JAT42164.1"/>
    </source>
</evidence>
<feature type="compositionally biased region" description="Basic and acidic residues" evidence="1">
    <location>
        <begin position="56"/>
        <end position="68"/>
    </location>
</feature>
<proteinExistence type="predicted"/>
<accession>A0A1D1XIC8</accession>
<dbReference type="EMBL" id="GDJX01025772">
    <property type="protein sequence ID" value="JAT42164.1"/>
    <property type="molecule type" value="Transcribed_RNA"/>
</dbReference>
<dbReference type="AlphaFoldDB" id="A0A1D1XIC8"/>